<dbReference type="OrthoDB" id="3365698at2759"/>
<feature type="coiled-coil region" evidence="1">
    <location>
        <begin position="22"/>
        <end position="56"/>
    </location>
</feature>
<name>A0A8H5AYI0_9AGAR</name>
<evidence type="ECO:0000256" key="1">
    <source>
        <dbReference type="SAM" id="Coils"/>
    </source>
</evidence>
<evidence type="ECO:0008006" key="4">
    <source>
        <dbReference type="Google" id="ProtNLM"/>
    </source>
</evidence>
<dbReference type="SUPFAM" id="SSF52047">
    <property type="entry name" value="RNI-like"/>
    <property type="match status" value="1"/>
</dbReference>
<sequence>MPRHNGLYELLNSNNSPNSAQVASVQQAIDGLSKRIVKLQGQLKALEGQRRQHQAILSPIRRIPLEILGEIFALVLPDVLYDAARQMLMHLNLVCKSWRNACLLAHQLWTGLCFKQLGDGDCARVASWFNRSGTLPRTLRYVPDCNCASELLEDQEPCSLSNPELLRLLTQGPSLDHFALMVTTLGCFRNWIVSINSAKEFLSGPFPWDTLKSFHLAISDEDQEWGEPEDPSQSIFNHLPVVSSLSIALPADYALGIEDDGEVEFFIPVKLLNQMTTFAITYNWHGTKVFSLLEHFATLENLTIAFDARCYVLDEQDPKLLGLAKSRLVLPKVREFHFRDSGRIPILKYLSMPALSTLDIDLGQYPDDDNGEEFGTILPGFLKASNASVSLQALRIAGTEVLPLDILAILSNLLSLKKLTLDGVAFGDRLFNLDPLHPNHNLVPSLPALEHLQLLRLPKSYDHYVDFRYFEIAKRRVPCLLTMSYEYQRSLPSFHRYERDRLKELGVSLNVILHDDNIL</sequence>
<keyword evidence="1" id="KW-0175">Coiled coil</keyword>
<dbReference type="Proteomes" id="UP000541558">
    <property type="component" value="Unassembled WGS sequence"/>
</dbReference>
<dbReference type="Gene3D" id="1.20.1280.50">
    <property type="match status" value="1"/>
</dbReference>
<comment type="caution">
    <text evidence="2">The sequence shown here is derived from an EMBL/GenBank/DDBJ whole genome shotgun (WGS) entry which is preliminary data.</text>
</comment>
<accession>A0A8H5AYI0</accession>
<evidence type="ECO:0000313" key="2">
    <source>
        <dbReference type="EMBL" id="KAF5313339.1"/>
    </source>
</evidence>
<keyword evidence="3" id="KW-1185">Reference proteome</keyword>
<proteinExistence type="predicted"/>
<organism evidence="2 3">
    <name type="scientific">Ephemerocybe angulata</name>
    <dbReference type="NCBI Taxonomy" id="980116"/>
    <lineage>
        <taxon>Eukaryota</taxon>
        <taxon>Fungi</taxon>
        <taxon>Dikarya</taxon>
        <taxon>Basidiomycota</taxon>
        <taxon>Agaricomycotina</taxon>
        <taxon>Agaricomycetes</taxon>
        <taxon>Agaricomycetidae</taxon>
        <taxon>Agaricales</taxon>
        <taxon>Agaricineae</taxon>
        <taxon>Psathyrellaceae</taxon>
        <taxon>Ephemerocybe</taxon>
    </lineage>
</organism>
<dbReference type="EMBL" id="JAACJK010000224">
    <property type="protein sequence ID" value="KAF5313339.1"/>
    <property type="molecule type" value="Genomic_DNA"/>
</dbReference>
<gene>
    <name evidence="2" type="ORF">D9611_008666</name>
</gene>
<dbReference type="AlphaFoldDB" id="A0A8H5AYI0"/>
<evidence type="ECO:0000313" key="3">
    <source>
        <dbReference type="Proteomes" id="UP000541558"/>
    </source>
</evidence>
<protein>
    <recommendedName>
        <fullName evidence="4">F-box domain-containing protein</fullName>
    </recommendedName>
</protein>
<reference evidence="2 3" key="1">
    <citation type="journal article" date="2020" name="ISME J.">
        <title>Uncovering the hidden diversity of litter-decomposition mechanisms in mushroom-forming fungi.</title>
        <authorList>
            <person name="Floudas D."/>
            <person name="Bentzer J."/>
            <person name="Ahren D."/>
            <person name="Johansson T."/>
            <person name="Persson P."/>
            <person name="Tunlid A."/>
        </authorList>
    </citation>
    <scope>NUCLEOTIDE SEQUENCE [LARGE SCALE GENOMIC DNA]</scope>
    <source>
        <strain evidence="2 3">CBS 175.51</strain>
    </source>
</reference>